<comment type="caution">
    <text evidence="16">The sequence shown here is derived from an EMBL/GenBank/DDBJ whole genome shotgun (WGS) entry which is preliminary data.</text>
</comment>
<dbReference type="EMBL" id="JANPWB010000011">
    <property type="protein sequence ID" value="KAJ1129496.1"/>
    <property type="molecule type" value="Genomic_DNA"/>
</dbReference>
<comment type="caution">
    <text evidence="13">Lacks conserved residue(s) required for the propagation of feature annotation.</text>
</comment>
<comment type="function">
    <text evidence="1">Binds to various kinds of negatively charged substances such as heparin, phospholipids, and dextran sulfate. May prevent activation of the intrinsic blood coagulation cascade by binding to phospholipids on the surface of damaged cells.</text>
</comment>
<keyword evidence="7 14" id="KW-0732">Signal</keyword>
<dbReference type="PROSITE" id="PS50923">
    <property type="entry name" value="SUSHI"/>
    <property type="match status" value="4"/>
</dbReference>
<keyword evidence="9 13" id="KW-1015">Disulfide bond</keyword>
<gene>
    <name evidence="16" type="ORF">NDU88_007864</name>
</gene>
<evidence type="ECO:0000256" key="3">
    <source>
        <dbReference type="ARBA" id="ARBA00020104"/>
    </source>
</evidence>
<reference evidence="16" key="1">
    <citation type="journal article" date="2022" name="bioRxiv">
        <title>Sequencing and chromosome-scale assembly of the giantPleurodeles waltlgenome.</title>
        <authorList>
            <person name="Brown T."/>
            <person name="Elewa A."/>
            <person name="Iarovenko S."/>
            <person name="Subramanian E."/>
            <person name="Araus A.J."/>
            <person name="Petzold A."/>
            <person name="Susuki M."/>
            <person name="Suzuki K.-i.T."/>
            <person name="Hayashi T."/>
            <person name="Toyoda A."/>
            <person name="Oliveira C."/>
            <person name="Osipova E."/>
            <person name="Leigh N.D."/>
            <person name="Simon A."/>
            <person name="Yun M.H."/>
        </authorList>
    </citation>
    <scope>NUCLEOTIDE SEQUENCE</scope>
    <source>
        <strain evidence="16">20211129_DDA</strain>
        <tissue evidence="16">Liver</tissue>
    </source>
</reference>
<keyword evidence="17" id="KW-1185">Reference proteome</keyword>
<comment type="subcellular location">
    <subcellularLocation>
        <location evidence="2">Secreted</location>
    </subcellularLocation>
</comment>
<feature type="disulfide bond" evidence="13">
    <location>
        <begin position="107"/>
        <end position="134"/>
    </location>
</feature>
<evidence type="ECO:0000256" key="8">
    <source>
        <dbReference type="ARBA" id="ARBA00022737"/>
    </source>
</evidence>
<evidence type="ECO:0000313" key="17">
    <source>
        <dbReference type="Proteomes" id="UP001066276"/>
    </source>
</evidence>
<evidence type="ECO:0000313" key="16">
    <source>
        <dbReference type="EMBL" id="KAJ1129496.1"/>
    </source>
</evidence>
<dbReference type="CDD" id="cd00033">
    <property type="entry name" value="CCP"/>
    <property type="match status" value="4"/>
</dbReference>
<dbReference type="Gene3D" id="2.10.70.10">
    <property type="entry name" value="Complement Module, domain 1"/>
    <property type="match status" value="5"/>
</dbReference>
<name>A0AAV7PMV8_PLEWA</name>
<keyword evidence="5 13" id="KW-0768">Sushi</keyword>
<feature type="domain" description="Sushi" evidence="15">
    <location>
        <begin position="137"/>
        <end position="199"/>
    </location>
</feature>
<dbReference type="InterPro" id="IPR015104">
    <property type="entry name" value="Sushi_2"/>
</dbReference>
<dbReference type="PANTHER" id="PTHR19325:SF549">
    <property type="entry name" value="BETA-2-GLYCOPROTEIN 1"/>
    <property type="match status" value="1"/>
</dbReference>
<feature type="chain" id="PRO_5044012205" description="Beta-2-glycoprotein 1" evidence="14">
    <location>
        <begin position="19"/>
        <end position="347"/>
    </location>
</feature>
<dbReference type="PANTHER" id="PTHR19325">
    <property type="entry name" value="COMPLEMENT COMPONENT-RELATED SUSHI DOMAIN-CONTAINING"/>
    <property type="match status" value="1"/>
</dbReference>
<dbReference type="Pfam" id="PF00084">
    <property type="entry name" value="Sushi"/>
    <property type="match status" value="4"/>
</dbReference>
<evidence type="ECO:0000256" key="6">
    <source>
        <dbReference type="ARBA" id="ARBA00022674"/>
    </source>
</evidence>
<protein>
    <recommendedName>
        <fullName evidence="3">Beta-2-glycoprotein 1</fullName>
    </recommendedName>
    <alternativeName>
        <fullName evidence="11">Apolipoprotein H</fullName>
    </alternativeName>
    <alternativeName>
        <fullName evidence="12">Beta-2-glycoprotein I</fullName>
    </alternativeName>
</protein>
<feature type="domain" description="Sushi" evidence="15">
    <location>
        <begin position="200"/>
        <end position="259"/>
    </location>
</feature>
<dbReference type="SUPFAM" id="SSF57535">
    <property type="entry name" value="Complement control module/SCR domain"/>
    <property type="match status" value="5"/>
</dbReference>
<dbReference type="GO" id="GO:0005576">
    <property type="term" value="C:extracellular region"/>
    <property type="evidence" value="ECO:0007669"/>
    <property type="project" value="UniProtKB-SubCell"/>
</dbReference>
<dbReference type="InterPro" id="IPR035976">
    <property type="entry name" value="Sushi/SCR/CCP_sf"/>
</dbReference>
<evidence type="ECO:0000256" key="1">
    <source>
        <dbReference type="ARBA" id="ARBA00003651"/>
    </source>
</evidence>
<accession>A0AAV7PMV8</accession>
<dbReference type="GO" id="GO:0008201">
    <property type="term" value="F:heparin binding"/>
    <property type="evidence" value="ECO:0007669"/>
    <property type="project" value="UniProtKB-KW"/>
</dbReference>
<feature type="domain" description="Sushi" evidence="15">
    <location>
        <begin position="18"/>
        <end position="78"/>
    </location>
</feature>
<keyword evidence="10" id="KW-0325">Glycoprotein</keyword>
<evidence type="ECO:0000256" key="10">
    <source>
        <dbReference type="ARBA" id="ARBA00023180"/>
    </source>
</evidence>
<feature type="signal peptide" evidence="14">
    <location>
        <begin position="1"/>
        <end position="18"/>
    </location>
</feature>
<evidence type="ECO:0000256" key="2">
    <source>
        <dbReference type="ARBA" id="ARBA00004613"/>
    </source>
</evidence>
<evidence type="ECO:0000259" key="15">
    <source>
        <dbReference type="PROSITE" id="PS50923"/>
    </source>
</evidence>
<feature type="domain" description="Sushi" evidence="15">
    <location>
        <begin position="79"/>
        <end position="136"/>
    </location>
</feature>
<evidence type="ECO:0000256" key="4">
    <source>
        <dbReference type="ARBA" id="ARBA00022525"/>
    </source>
</evidence>
<feature type="disulfide bond" evidence="13">
    <location>
        <begin position="20"/>
        <end position="63"/>
    </location>
</feature>
<organism evidence="16 17">
    <name type="scientific">Pleurodeles waltl</name>
    <name type="common">Iberian ribbed newt</name>
    <dbReference type="NCBI Taxonomy" id="8319"/>
    <lineage>
        <taxon>Eukaryota</taxon>
        <taxon>Metazoa</taxon>
        <taxon>Chordata</taxon>
        <taxon>Craniata</taxon>
        <taxon>Vertebrata</taxon>
        <taxon>Euteleostomi</taxon>
        <taxon>Amphibia</taxon>
        <taxon>Batrachia</taxon>
        <taxon>Caudata</taxon>
        <taxon>Salamandroidea</taxon>
        <taxon>Salamandridae</taxon>
        <taxon>Pleurodelinae</taxon>
        <taxon>Pleurodeles</taxon>
    </lineage>
</organism>
<evidence type="ECO:0000256" key="14">
    <source>
        <dbReference type="SAM" id="SignalP"/>
    </source>
</evidence>
<keyword evidence="6" id="KW-0358">Heparin-binding</keyword>
<proteinExistence type="predicted"/>
<feature type="disulfide bond" evidence="13">
    <location>
        <begin position="202"/>
        <end position="245"/>
    </location>
</feature>
<dbReference type="SMART" id="SM00032">
    <property type="entry name" value="CCP"/>
    <property type="match status" value="4"/>
</dbReference>
<dbReference type="Proteomes" id="UP001066276">
    <property type="component" value="Chromosome 7"/>
</dbReference>
<keyword evidence="8" id="KW-0677">Repeat</keyword>
<evidence type="ECO:0000256" key="11">
    <source>
        <dbReference type="ARBA" id="ARBA00029855"/>
    </source>
</evidence>
<evidence type="ECO:0000256" key="5">
    <source>
        <dbReference type="ARBA" id="ARBA00022659"/>
    </source>
</evidence>
<dbReference type="InterPro" id="IPR000436">
    <property type="entry name" value="Sushi_SCR_CCP_dom"/>
</dbReference>
<dbReference type="Pfam" id="PF09014">
    <property type="entry name" value="Sushi_2"/>
    <property type="match status" value="1"/>
</dbReference>
<evidence type="ECO:0000256" key="12">
    <source>
        <dbReference type="ARBA" id="ARBA00033414"/>
    </source>
</evidence>
<evidence type="ECO:0000256" key="13">
    <source>
        <dbReference type="PROSITE-ProRule" id="PRU00302"/>
    </source>
</evidence>
<dbReference type="InterPro" id="IPR050350">
    <property type="entry name" value="Compl-Cell_Adhes-Reg"/>
</dbReference>
<sequence length="347" mass="38869">MLWVAGLVLWAASVSTDAACPHPPKVEFAAAEPEKRVYEPGEDVIYTCLPGYVQRSGQRRMICPLSGNWNEPTIKCAARSCPYPGNLENGFINHTSLTYQNWIEFSCNVGYILNGSEASQCTENGGWSDKLPVCDPVICPPPTIPEFGKLKVSKARPKNVYTFQDVVQYECIEKYALFGNDSATCGADGNWSRIPQCIDVKCARPTDIENGFMTFATEREYDYLETVQYGCNPPYTLDGPRRSRCDKNGEWSLTPTCKSPCQISPKKGIVLYFGKKVKLQDMKPRMILHTEDLTFYCKDKEKDCAYTVTTQCIDGAMTVPSCFKEPPWYAIFPTYTHASEMKPCSGV</sequence>
<evidence type="ECO:0000256" key="9">
    <source>
        <dbReference type="ARBA" id="ARBA00023157"/>
    </source>
</evidence>
<dbReference type="AlphaFoldDB" id="A0AAV7PMV8"/>
<keyword evidence="4" id="KW-0964">Secreted</keyword>
<evidence type="ECO:0000256" key="7">
    <source>
        <dbReference type="ARBA" id="ARBA00022729"/>
    </source>
</evidence>